<feature type="signal peptide" evidence="8">
    <location>
        <begin position="1"/>
        <end position="21"/>
    </location>
</feature>
<dbReference type="RefSeq" id="WP_377819627.1">
    <property type="nucleotide sequence ID" value="NZ_JBHSPH010000004.1"/>
</dbReference>
<dbReference type="InterPro" id="IPR036909">
    <property type="entry name" value="Cyt_c-like_dom_sf"/>
</dbReference>
<sequence>MRSLICATLLVGSAVGGVAFVATPEQSQTSAHEGVQEKSQTANPTQRAAATRAFLGLGAEPDKAAAERGAPLFAQNCAFCHGPNARGATGPNLITSDKVLADDKGEHLMPFLRKGILEKGMPAFATMSDQQLTDIAEFLHLQVDDVANRGTYHVLNILVGNATEGKAYVESHCMGCHTAQTFAHIAGKYRSPEQLQRNWIWPVRDEDMTAQIKTADGTISGKVTQISDFRISLVTEPGEAKSIDLVPGVEVQIHDPLVAHEQIVMKLRNDEMHNVTAYFETLK</sequence>
<dbReference type="Pfam" id="PF13442">
    <property type="entry name" value="Cytochrome_CBB3"/>
    <property type="match status" value="1"/>
</dbReference>
<feature type="region of interest" description="Disordered" evidence="7">
    <location>
        <begin position="28"/>
        <end position="47"/>
    </location>
</feature>
<dbReference type="InterPro" id="IPR009056">
    <property type="entry name" value="Cyt_c-like_dom"/>
</dbReference>
<comment type="caution">
    <text evidence="10">The sequence shown here is derived from an EMBL/GenBank/DDBJ whole genome shotgun (WGS) entry which is preliminary data.</text>
</comment>
<evidence type="ECO:0000313" key="10">
    <source>
        <dbReference type="EMBL" id="MFC5863302.1"/>
    </source>
</evidence>
<feature type="domain" description="Cytochrome c" evidence="9">
    <location>
        <begin position="64"/>
        <end position="143"/>
    </location>
</feature>
<evidence type="ECO:0000256" key="4">
    <source>
        <dbReference type="ARBA" id="ARBA00022982"/>
    </source>
</evidence>
<name>A0ABW1EG57_9BACT</name>
<evidence type="ECO:0000256" key="7">
    <source>
        <dbReference type="SAM" id="MobiDB-lite"/>
    </source>
</evidence>
<evidence type="ECO:0000259" key="9">
    <source>
        <dbReference type="PROSITE" id="PS51007"/>
    </source>
</evidence>
<organism evidence="10 11">
    <name type="scientific">Acidicapsa dinghuensis</name>
    <dbReference type="NCBI Taxonomy" id="2218256"/>
    <lineage>
        <taxon>Bacteria</taxon>
        <taxon>Pseudomonadati</taxon>
        <taxon>Acidobacteriota</taxon>
        <taxon>Terriglobia</taxon>
        <taxon>Terriglobales</taxon>
        <taxon>Acidobacteriaceae</taxon>
        <taxon>Acidicapsa</taxon>
    </lineage>
</organism>
<keyword evidence="5 6" id="KW-0408">Iron</keyword>
<evidence type="ECO:0000256" key="5">
    <source>
        <dbReference type="ARBA" id="ARBA00023004"/>
    </source>
</evidence>
<reference evidence="11" key="1">
    <citation type="journal article" date="2019" name="Int. J. Syst. Evol. Microbiol.">
        <title>The Global Catalogue of Microorganisms (GCM) 10K type strain sequencing project: providing services to taxonomists for standard genome sequencing and annotation.</title>
        <authorList>
            <consortium name="The Broad Institute Genomics Platform"/>
            <consortium name="The Broad Institute Genome Sequencing Center for Infectious Disease"/>
            <person name="Wu L."/>
            <person name="Ma J."/>
        </authorList>
    </citation>
    <scope>NUCLEOTIDE SEQUENCE [LARGE SCALE GENOMIC DNA]</scope>
    <source>
        <strain evidence="11">JCM 4087</strain>
    </source>
</reference>
<evidence type="ECO:0000256" key="8">
    <source>
        <dbReference type="SAM" id="SignalP"/>
    </source>
</evidence>
<dbReference type="Proteomes" id="UP001596091">
    <property type="component" value="Unassembled WGS sequence"/>
</dbReference>
<evidence type="ECO:0000313" key="11">
    <source>
        <dbReference type="Proteomes" id="UP001596091"/>
    </source>
</evidence>
<keyword evidence="3 6" id="KW-0479">Metal-binding</keyword>
<evidence type="ECO:0000256" key="1">
    <source>
        <dbReference type="ARBA" id="ARBA00022448"/>
    </source>
</evidence>
<keyword evidence="1" id="KW-0813">Transport</keyword>
<gene>
    <name evidence="10" type="ORF">ACFPT7_13440</name>
</gene>
<keyword evidence="4" id="KW-0249">Electron transport</keyword>
<evidence type="ECO:0000256" key="6">
    <source>
        <dbReference type="PROSITE-ProRule" id="PRU00433"/>
    </source>
</evidence>
<dbReference type="PROSITE" id="PS51007">
    <property type="entry name" value="CYTC"/>
    <property type="match status" value="2"/>
</dbReference>
<dbReference type="SUPFAM" id="SSF46626">
    <property type="entry name" value="Cytochrome c"/>
    <property type="match status" value="2"/>
</dbReference>
<keyword evidence="2 6" id="KW-0349">Heme</keyword>
<proteinExistence type="predicted"/>
<dbReference type="PANTHER" id="PTHR37823:SF1">
    <property type="entry name" value="CYTOCHROME C-553-LIKE"/>
    <property type="match status" value="1"/>
</dbReference>
<dbReference type="PANTHER" id="PTHR37823">
    <property type="entry name" value="CYTOCHROME C-553-LIKE"/>
    <property type="match status" value="1"/>
</dbReference>
<protein>
    <submittedName>
        <fullName evidence="10">C-type cytochrome</fullName>
    </submittedName>
</protein>
<feature type="domain" description="Cytochrome c" evidence="9">
    <location>
        <begin position="160"/>
        <end position="283"/>
    </location>
</feature>
<evidence type="ECO:0000256" key="2">
    <source>
        <dbReference type="ARBA" id="ARBA00022617"/>
    </source>
</evidence>
<accession>A0ABW1EG57</accession>
<keyword evidence="8" id="KW-0732">Signal</keyword>
<dbReference type="InterPro" id="IPR051811">
    <property type="entry name" value="Cytochrome_c550/c551-like"/>
</dbReference>
<feature type="chain" id="PRO_5045299208" evidence="8">
    <location>
        <begin position="22"/>
        <end position="283"/>
    </location>
</feature>
<dbReference type="EMBL" id="JBHSPH010000004">
    <property type="protein sequence ID" value="MFC5863302.1"/>
    <property type="molecule type" value="Genomic_DNA"/>
</dbReference>
<dbReference type="Gene3D" id="1.10.760.10">
    <property type="entry name" value="Cytochrome c-like domain"/>
    <property type="match status" value="1"/>
</dbReference>
<evidence type="ECO:0000256" key="3">
    <source>
        <dbReference type="ARBA" id="ARBA00022723"/>
    </source>
</evidence>
<keyword evidence="11" id="KW-1185">Reference proteome</keyword>